<evidence type="ECO:0000259" key="12">
    <source>
        <dbReference type="Pfam" id="PF23598"/>
    </source>
</evidence>
<dbReference type="InterPro" id="IPR013210">
    <property type="entry name" value="LRR_N_plant-typ"/>
</dbReference>
<feature type="domain" description="EGF-like" evidence="13">
    <location>
        <begin position="643"/>
        <end position="739"/>
    </location>
</feature>
<keyword evidence="6" id="KW-0732">Signal</keyword>
<dbReference type="GO" id="GO:0005886">
    <property type="term" value="C:plasma membrane"/>
    <property type="evidence" value="ECO:0007669"/>
    <property type="project" value="UniProtKB-SubCell"/>
</dbReference>
<dbReference type="Gene3D" id="3.80.10.10">
    <property type="entry name" value="Ribonuclease Inhibitor"/>
    <property type="match status" value="6"/>
</dbReference>
<evidence type="ECO:0000256" key="6">
    <source>
        <dbReference type="ARBA" id="ARBA00022729"/>
    </source>
</evidence>
<evidence type="ECO:0000256" key="3">
    <source>
        <dbReference type="ARBA" id="ARBA00022475"/>
    </source>
</evidence>
<feature type="domain" description="Disease resistance R13L4/SHOC-2-like LRR" evidence="12">
    <location>
        <begin position="354"/>
        <end position="501"/>
    </location>
</feature>
<dbReference type="Proteomes" id="UP000077755">
    <property type="component" value="Chromosome 1"/>
</dbReference>
<feature type="domain" description="Leucine-rich repeat-containing N-terminal plant-type" evidence="11">
    <location>
        <begin position="49"/>
        <end position="84"/>
    </location>
</feature>
<dbReference type="Pfam" id="PF13855">
    <property type="entry name" value="LRR_8"/>
    <property type="match status" value="2"/>
</dbReference>
<dbReference type="GO" id="GO:0051707">
    <property type="term" value="P:response to other organism"/>
    <property type="evidence" value="ECO:0007669"/>
    <property type="project" value="UniProtKB-ARBA"/>
</dbReference>
<keyword evidence="4" id="KW-0433">Leucine-rich repeat</keyword>
<reference evidence="14" key="1">
    <citation type="journal article" date="2016" name="Nat. Genet.">
        <title>A high-quality carrot genome assembly provides new insights into carotenoid accumulation and asterid genome evolution.</title>
        <authorList>
            <person name="Iorizzo M."/>
            <person name="Ellison S."/>
            <person name="Senalik D."/>
            <person name="Zeng P."/>
            <person name="Satapoomin P."/>
            <person name="Huang J."/>
            <person name="Bowman M."/>
            <person name="Iovene M."/>
            <person name="Sanseverino W."/>
            <person name="Cavagnaro P."/>
            <person name="Yildiz M."/>
            <person name="Macko-Podgorni A."/>
            <person name="Moranska E."/>
            <person name="Grzebelus E."/>
            <person name="Grzebelus D."/>
            <person name="Ashrafi H."/>
            <person name="Zheng Z."/>
            <person name="Cheng S."/>
            <person name="Spooner D."/>
            <person name="Van Deynze A."/>
            <person name="Simon P."/>
        </authorList>
    </citation>
    <scope>NUCLEOTIDE SEQUENCE</scope>
    <source>
        <tissue evidence="14">Leaf</tissue>
    </source>
</reference>
<name>A0AAF0WAX5_DAUCS</name>
<evidence type="ECO:0000256" key="5">
    <source>
        <dbReference type="ARBA" id="ARBA00022692"/>
    </source>
</evidence>
<dbReference type="InterPro" id="IPR032675">
    <property type="entry name" value="LRR_dom_sf"/>
</dbReference>
<dbReference type="Pfam" id="PF24141">
    <property type="entry name" value="LRR_ComC"/>
    <property type="match status" value="1"/>
</dbReference>
<dbReference type="PANTHER" id="PTHR48063:SF97">
    <property type="entry name" value="DISEASE RESISTANCE FAMILY PROTEIN _ LRR FAMILY PROTEIN"/>
    <property type="match status" value="1"/>
</dbReference>
<dbReference type="EMBL" id="CP093343">
    <property type="protein sequence ID" value="WOG84788.1"/>
    <property type="molecule type" value="Genomic_DNA"/>
</dbReference>
<keyword evidence="8" id="KW-1133">Transmembrane helix</keyword>
<evidence type="ECO:0000313" key="14">
    <source>
        <dbReference type="EMBL" id="WOG84788.1"/>
    </source>
</evidence>
<dbReference type="SMART" id="SM00369">
    <property type="entry name" value="LRR_TYP"/>
    <property type="match status" value="11"/>
</dbReference>
<dbReference type="PRINTS" id="PR00019">
    <property type="entry name" value="LEURICHRPT"/>
</dbReference>
<evidence type="ECO:0008006" key="16">
    <source>
        <dbReference type="Google" id="ProtNLM"/>
    </source>
</evidence>
<dbReference type="SUPFAM" id="SSF52058">
    <property type="entry name" value="L domain-like"/>
    <property type="match status" value="3"/>
</dbReference>
<keyword evidence="15" id="KW-1185">Reference proteome</keyword>
<dbReference type="AlphaFoldDB" id="A0AAF0WAX5"/>
<evidence type="ECO:0000256" key="2">
    <source>
        <dbReference type="ARBA" id="ARBA00009592"/>
    </source>
</evidence>
<evidence type="ECO:0000256" key="7">
    <source>
        <dbReference type="ARBA" id="ARBA00022737"/>
    </source>
</evidence>
<dbReference type="InterPro" id="IPR046956">
    <property type="entry name" value="RLP23-like"/>
</dbReference>
<dbReference type="FunFam" id="3.80.10.10:FF:000095">
    <property type="entry name" value="LRR receptor-like serine/threonine-protein kinase GSO1"/>
    <property type="match status" value="1"/>
</dbReference>
<dbReference type="PROSITE" id="PS51450">
    <property type="entry name" value="LRR"/>
    <property type="match status" value="1"/>
</dbReference>
<evidence type="ECO:0000313" key="15">
    <source>
        <dbReference type="Proteomes" id="UP000077755"/>
    </source>
</evidence>
<sequence length="984" mass="109627">MFIALTLNYPYHLIKFFLLALVILFQSMDIIKLSLAQESFANTACLEIEREALLSFKQGLQDPLGRLSSWNGVDCCRWSGIKCNIAGNVIKINLRNTVPSTSKRSCLGGKINSTLLELKYLGYLDLSLNCFEGLQIPEFFGKLENLRYLNLSFSLFEGEIPPQLGNLSSLNYLDLNMYDSSYSLSSRNLRWLSGLASIKYLNMGNADLANLGSELLQVVNMLPFLEELHFHRCDLYNLPSSLSYVNLTLLSVLDLSDNQIQSLIPNWIYNLTSLTKLDLSNDYYNLNGNIPRECGDKDSKEDPDPQLYYGFEGRIPGSLGSLCGLKVLNLSGNLLTGGLDKFVDSFTTFCPDNSLVSLSLNGNQLAGGLPNSLGKLKYLKQLHISHNCFWGSIPESVGNLSFLQELDVSLNEMNGTIPRTLGQLSRITDLNFRDNHWQGVLTEDHFMTLARLQYLYVSTDRARPLVFNATTEWSPPFRLLSLELYNCIVGPAFPAWIRAQSELNHVVLHKAGIEDTIPEEWFFNISSQVTHLQLSYNKIKGKLPQKLKFPALGYIDLRKNQFEGSLPLWLPNAAEIYLQQNLFSGPIPDDISELTQLQVFDVSENHLTGMIPPSLCLMTNLGILSLRDNQLSGKLPTCWDDSQSIYILDISSNNLSGEIPSSLGRLYDIIVLSLSNNSLSGEIPSSLQNITHLESLDLGNNKLSGNLPQWIGNVSLKLWILRLSSNKLTGIIPAQWCNLSTLHILDLAENSLSGVIPSCLGHLRTLVYTKSDSTVGYGGWLGHTFKEQMFMVTKGRELEYSSTLKLVNIINLSGNNLTGEIPPGITNLTALGTLNLSRNHLTGSIPNEIGNMRRLETLDLSHNKLSEPIPDSISLLHSLSHLNVSYNNLVGRIPTGNQLQTLTDVSMFDGNPLLCGKPLLSKCRGSEVGSDVPISESPDNDFQSELENLLCYCCGYVFGICCVWCTLWKMATWREAYFGLFKLA</sequence>
<dbReference type="InterPro" id="IPR055414">
    <property type="entry name" value="LRR_R13L4/SHOC2-like"/>
</dbReference>
<proteinExistence type="inferred from homology"/>
<evidence type="ECO:0000256" key="1">
    <source>
        <dbReference type="ARBA" id="ARBA00004251"/>
    </source>
</evidence>
<dbReference type="InterPro" id="IPR003591">
    <property type="entry name" value="Leu-rich_rpt_typical-subtyp"/>
</dbReference>
<keyword evidence="5" id="KW-0812">Transmembrane</keyword>
<dbReference type="InterPro" id="IPR001611">
    <property type="entry name" value="Leu-rich_rpt"/>
</dbReference>
<dbReference type="PANTHER" id="PTHR48063">
    <property type="entry name" value="LRR RECEPTOR-LIKE KINASE"/>
    <property type="match status" value="1"/>
</dbReference>
<dbReference type="Pfam" id="PF00560">
    <property type="entry name" value="LRR_1"/>
    <property type="match status" value="4"/>
</dbReference>
<gene>
    <name evidence="14" type="ORF">DCAR_0103973</name>
</gene>
<keyword evidence="7" id="KW-0677">Repeat</keyword>
<keyword evidence="3" id="KW-1003">Cell membrane</keyword>
<dbReference type="Pfam" id="PF23598">
    <property type="entry name" value="LRR_14"/>
    <property type="match status" value="1"/>
</dbReference>
<keyword evidence="10" id="KW-0325">Glycoprotein</keyword>
<keyword evidence="9" id="KW-0472">Membrane</keyword>
<dbReference type="InterPro" id="IPR057013">
    <property type="entry name" value="LRR_ComC"/>
</dbReference>
<comment type="subcellular location">
    <subcellularLocation>
        <location evidence="1">Cell membrane</location>
        <topology evidence="1">Single-pass type I membrane protein</topology>
    </subcellularLocation>
</comment>
<comment type="similarity">
    <text evidence="2">Belongs to the RLP family.</text>
</comment>
<evidence type="ECO:0000256" key="9">
    <source>
        <dbReference type="ARBA" id="ARBA00023136"/>
    </source>
</evidence>
<evidence type="ECO:0000259" key="11">
    <source>
        <dbReference type="Pfam" id="PF08263"/>
    </source>
</evidence>
<dbReference type="FunFam" id="3.80.10.10:FF:000383">
    <property type="entry name" value="Leucine-rich repeat receptor protein kinase EMS1"/>
    <property type="match status" value="1"/>
</dbReference>
<evidence type="ECO:0000256" key="4">
    <source>
        <dbReference type="ARBA" id="ARBA00022614"/>
    </source>
</evidence>
<reference evidence="14" key="2">
    <citation type="submission" date="2022-03" db="EMBL/GenBank/DDBJ databases">
        <title>Draft title - Genomic analysis of global carrot germplasm unveils the trajectory of domestication and the origin of high carotenoid orange carrot.</title>
        <authorList>
            <person name="Iorizzo M."/>
            <person name="Ellison S."/>
            <person name="Senalik D."/>
            <person name="Macko-Podgorni A."/>
            <person name="Grzebelus D."/>
            <person name="Bostan H."/>
            <person name="Rolling W."/>
            <person name="Curaba J."/>
            <person name="Simon P."/>
        </authorList>
    </citation>
    <scope>NUCLEOTIDE SEQUENCE</scope>
    <source>
        <tissue evidence="14">Leaf</tissue>
    </source>
</reference>
<protein>
    <recommendedName>
        <fullName evidence="16">Leucine-rich repeat-containing N-terminal plant-type domain-containing protein</fullName>
    </recommendedName>
</protein>
<evidence type="ECO:0000259" key="13">
    <source>
        <dbReference type="Pfam" id="PF24141"/>
    </source>
</evidence>
<evidence type="ECO:0000256" key="8">
    <source>
        <dbReference type="ARBA" id="ARBA00022989"/>
    </source>
</evidence>
<dbReference type="Pfam" id="PF08263">
    <property type="entry name" value="LRRNT_2"/>
    <property type="match status" value="1"/>
</dbReference>
<evidence type="ECO:0000256" key="10">
    <source>
        <dbReference type="ARBA" id="ARBA00023180"/>
    </source>
</evidence>
<dbReference type="GO" id="GO:0006952">
    <property type="term" value="P:defense response"/>
    <property type="evidence" value="ECO:0007669"/>
    <property type="project" value="UniProtKB-ARBA"/>
</dbReference>
<organism evidence="14 15">
    <name type="scientific">Daucus carota subsp. sativus</name>
    <name type="common">Carrot</name>
    <dbReference type="NCBI Taxonomy" id="79200"/>
    <lineage>
        <taxon>Eukaryota</taxon>
        <taxon>Viridiplantae</taxon>
        <taxon>Streptophyta</taxon>
        <taxon>Embryophyta</taxon>
        <taxon>Tracheophyta</taxon>
        <taxon>Spermatophyta</taxon>
        <taxon>Magnoliopsida</taxon>
        <taxon>eudicotyledons</taxon>
        <taxon>Gunneridae</taxon>
        <taxon>Pentapetalae</taxon>
        <taxon>asterids</taxon>
        <taxon>campanulids</taxon>
        <taxon>Apiales</taxon>
        <taxon>Apiaceae</taxon>
        <taxon>Apioideae</taxon>
        <taxon>Scandiceae</taxon>
        <taxon>Daucinae</taxon>
        <taxon>Daucus</taxon>
        <taxon>Daucus sect. Daucus</taxon>
    </lineage>
</organism>
<dbReference type="FunFam" id="3.80.10.10:FF:000111">
    <property type="entry name" value="LRR receptor-like serine/threonine-protein kinase ERECTA"/>
    <property type="match status" value="1"/>
</dbReference>
<accession>A0AAF0WAX5</accession>